<organism evidence="1 2">
    <name type="scientific">Geodia barretti</name>
    <name type="common">Barrett's horny sponge</name>
    <dbReference type="NCBI Taxonomy" id="519541"/>
    <lineage>
        <taxon>Eukaryota</taxon>
        <taxon>Metazoa</taxon>
        <taxon>Porifera</taxon>
        <taxon>Demospongiae</taxon>
        <taxon>Heteroscleromorpha</taxon>
        <taxon>Tetractinellida</taxon>
        <taxon>Astrophorina</taxon>
        <taxon>Geodiidae</taxon>
        <taxon>Geodia</taxon>
    </lineage>
</organism>
<dbReference type="EMBL" id="CASHTH010004276">
    <property type="protein sequence ID" value="CAI8055384.1"/>
    <property type="molecule type" value="Genomic_DNA"/>
</dbReference>
<dbReference type="Proteomes" id="UP001174909">
    <property type="component" value="Unassembled WGS sequence"/>
</dbReference>
<evidence type="ECO:0000313" key="1">
    <source>
        <dbReference type="EMBL" id="CAI8055384.1"/>
    </source>
</evidence>
<sequence length="100" mass="11225">MVTQAINRYLSHEFRVGPELMAKLWMLEKAGQFSNRKVTMVRVFDPELVSTALGARLKYDDLKGNGNEKALRFEGHFEKDGALYLADRRPAAGPQAAASR</sequence>
<gene>
    <name evidence="1" type="ORF">GBAR_LOCUS30246</name>
</gene>
<proteinExistence type="predicted"/>
<evidence type="ECO:0000313" key="2">
    <source>
        <dbReference type="Proteomes" id="UP001174909"/>
    </source>
</evidence>
<keyword evidence="2" id="KW-1185">Reference proteome</keyword>
<protein>
    <submittedName>
        <fullName evidence="1">Uncharacterized protein</fullName>
    </submittedName>
</protein>
<accession>A0AA35TX48</accession>
<comment type="caution">
    <text evidence="1">The sequence shown here is derived from an EMBL/GenBank/DDBJ whole genome shotgun (WGS) entry which is preliminary data.</text>
</comment>
<dbReference type="AlphaFoldDB" id="A0AA35TX48"/>
<name>A0AA35TX48_GEOBA</name>
<reference evidence="1" key="1">
    <citation type="submission" date="2023-03" db="EMBL/GenBank/DDBJ databases">
        <authorList>
            <person name="Steffen K."/>
            <person name="Cardenas P."/>
        </authorList>
    </citation>
    <scope>NUCLEOTIDE SEQUENCE</scope>
</reference>